<dbReference type="InterPro" id="IPR049453">
    <property type="entry name" value="Memb_transporter_dom"/>
</dbReference>
<keyword evidence="9" id="KW-1185">Reference proteome</keyword>
<gene>
    <name evidence="8" type="ORF">CDOO_12065</name>
</gene>
<evidence type="ECO:0000256" key="4">
    <source>
        <dbReference type="ARBA" id="ARBA00023136"/>
    </source>
</evidence>
<feature type="region of interest" description="Disordered" evidence="5">
    <location>
        <begin position="380"/>
        <end position="406"/>
    </location>
</feature>
<dbReference type="AlphaFoldDB" id="A0A097IIF2"/>
<dbReference type="Pfam" id="PF13515">
    <property type="entry name" value="FUSC_2"/>
    <property type="match status" value="1"/>
</dbReference>
<feature type="transmembrane region" description="Helical" evidence="6">
    <location>
        <begin position="30"/>
        <end position="47"/>
    </location>
</feature>
<dbReference type="Proteomes" id="UP000029914">
    <property type="component" value="Chromosome"/>
</dbReference>
<feature type="transmembrane region" description="Helical" evidence="6">
    <location>
        <begin position="103"/>
        <end position="120"/>
    </location>
</feature>
<dbReference type="HOGENOM" id="CLU_046662_0_0_11"/>
<sequence>MPKQRMKTRERLEIIEHSLQARLKRLLKRILPIIQISTASGIAYWAAQDFLGHQAPFFAPITVIIVVGLSSGERVKRAFEMSLGCILGVLVGDLLFLGLGTEPWHIAVMVAVAMAVAALFSKSPLVSNQVAIGTVLVATIMPPGAEVTGIDRTLDALVGSTIGLLVVALIPTSALSTVRQEVSNVLSLAASVLSDVSDGLRDGDADVIFDALTDVRSSQSTIDAMQSAAQSGRESSQISPLMWSSRRRLRSIDRILKPVDNCVRNVRVLARRAHVLVADRESASEAQIEIIEELSDITLDLSLLYEAKSAVEEASEIPGLVHRLRVLGARADMSVVRKEGAVLSEYAILAQSRSIIGELLQICGMSGESAVAVLAPTSKTPAVPPEVWDERTRERERQKPPAEAGG</sequence>
<evidence type="ECO:0000256" key="2">
    <source>
        <dbReference type="ARBA" id="ARBA00022692"/>
    </source>
</evidence>
<protein>
    <submittedName>
        <fullName evidence="8">Membrane protein</fullName>
    </submittedName>
</protein>
<evidence type="ECO:0000256" key="6">
    <source>
        <dbReference type="SAM" id="Phobius"/>
    </source>
</evidence>
<keyword evidence="4 6" id="KW-0472">Membrane</keyword>
<proteinExistence type="predicted"/>
<evidence type="ECO:0000313" key="9">
    <source>
        <dbReference type="Proteomes" id="UP000029914"/>
    </source>
</evidence>
<name>A0A097IIF2_9CORY</name>
<reference evidence="8 9" key="1">
    <citation type="submission" date="2013-09" db="EMBL/GenBank/DDBJ databases">
        <title>Complete genome sequence of Corynebacterium doosanense CAU 212(T) (=DSM 45436(T)), isolated from activated sludge.</title>
        <authorList>
            <person name="Schaffert L."/>
            <person name="Albersmeier A."/>
            <person name="Kalinowski J."/>
            <person name="Ruckert C."/>
        </authorList>
    </citation>
    <scope>NUCLEOTIDE SEQUENCE [LARGE SCALE GENOMIC DNA]</scope>
    <source>
        <strain evidence="8 9">CAU 212</strain>
    </source>
</reference>
<feature type="compositionally biased region" description="Basic and acidic residues" evidence="5">
    <location>
        <begin position="388"/>
        <end position="400"/>
    </location>
</feature>
<evidence type="ECO:0000259" key="7">
    <source>
        <dbReference type="Pfam" id="PF13515"/>
    </source>
</evidence>
<dbReference type="eggNOG" id="COG4129">
    <property type="taxonomic scope" value="Bacteria"/>
</dbReference>
<feature type="transmembrane region" description="Helical" evidence="6">
    <location>
        <begin position="78"/>
        <end position="97"/>
    </location>
</feature>
<feature type="transmembrane region" description="Helical" evidence="6">
    <location>
        <begin position="53"/>
        <end position="71"/>
    </location>
</feature>
<organism evidence="8 9">
    <name type="scientific">Corynebacterium doosanense CAU 212 = DSM 45436</name>
    <dbReference type="NCBI Taxonomy" id="558173"/>
    <lineage>
        <taxon>Bacteria</taxon>
        <taxon>Bacillati</taxon>
        <taxon>Actinomycetota</taxon>
        <taxon>Actinomycetes</taxon>
        <taxon>Mycobacteriales</taxon>
        <taxon>Corynebacteriaceae</taxon>
        <taxon>Corynebacterium</taxon>
    </lineage>
</organism>
<keyword evidence="3 6" id="KW-1133">Transmembrane helix</keyword>
<comment type="subcellular location">
    <subcellularLocation>
        <location evidence="1">Membrane</location>
        <topology evidence="1">Multi-pass membrane protein</topology>
    </subcellularLocation>
</comment>
<dbReference type="KEGG" id="cdo:CDOO_12065"/>
<dbReference type="STRING" id="558173.CDOO_12065"/>
<dbReference type="EMBL" id="CP006764">
    <property type="protein sequence ID" value="AIT61909.1"/>
    <property type="molecule type" value="Genomic_DNA"/>
</dbReference>
<evidence type="ECO:0000256" key="5">
    <source>
        <dbReference type="SAM" id="MobiDB-lite"/>
    </source>
</evidence>
<keyword evidence="2 6" id="KW-0812">Transmembrane</keyword>
<dbReference type="OrthoDB" id="5198202at2"/>
<feature type="transmembrane region" description="Helical" evidence="6">
    <location>
        <begin position="157"/>
        <end position="178"/>
    </location>
</feature>
<feature type="domain" description="Integral membrane bound transporter" evidence="7">
    <location>
        <begin position="45"/>
        <end position="166"/>
    </location>
</feature>
<evidence type="ECO:0000256" key="3">
    <source>
        <dbReference type="ARBA" id="ARBA00022989"/>
    </source>
</evidence>
<dbReference type="GO" id="GO:0016020">
    <property type="term" value="C:membrane"/>
    <property type="evidence" value="ECO:0007669"/>
    <property type="project" value="UniProtKB-SubCell"/>
</dbReference>
<evidence type="ECO:0000256" key="1">
    <source>
        <dbReference type="ARBA" id="ARBA00004141"/>
    </source>
</evidence>
<evidence type="ECO:0000313" key="8">
    <source>
        <dbReference type="EMBL" id="AIT61909.1"/>
    </source>
</evidence>
<dbReference type="RefSeq" id="WP_038574078.1">
    <property type="nucleotide sequence ID" value="NZ_AQUX01000012.1"/>
</dbReference>
<accession>A0A097IIF2</accession>